<gene>
    <name evidence="1" type="ORF">PCOR1329_LOCUS8615</name>
</gene>
<evidence type="ECO:0000313" key="1">
    <source>
        <dbReference type="EMBL" id="CAK0800468.1"/>
    </source>
</evidence>
<dbReference type="Proteomes" id="UP001189429">
    <property type="component" value="Unassembled WGS sequence"/>
</dbReference>
<evidence type="ECO:0000313" key="2">
    <source>
        <dbReference type="Proteomes" id="UP001189429"/>
    </source>
</evidence>
<keyword evidence="2" id="KW-1185">Reference proteome</keyword>
<protein>
    <submittedName>
        <fullName evidence="1">Uncharacterized protein</fullName>
    </submittedName>
</protein>
<sequence>MSAWFDRSTRHWSRFLCRRCEWNDALRHDFVCGTFALAISPCSEPISVADHLIGAKEGMADPEMKNLLKGRIEVFQKQFKSGATSPNGATSYQKTDSHWKGCNYKRDQVVADVPRLQQVLDTAAAEEKTAAESFAPAALAKLRAERNMLGSKALCPHRTVFT</sequence>
<reference evidence="1" key="1">
    <citation type="submission" date="2023-10" db="EMBL/GenBank/DDBJ databases">
        <authorList>
            <person name="Chen Y."/>
            <person name="Shah S."/>
            <person name="Dougan E. K."/>
            <person name="Thang M."/>
            <person name="Chan C."/>
        </authorList>
    </citation>
    <scope>NUCLEOTIDE SEQUENCE [LARGE SCALE GENOMIC DNA]</scope>
</reference>
<comment type="caution">
    <text evidence="1">The sequence shown here is derived from an EMBL/GenBank/DDBJ whole genome shotgun (WGS) entry which is preliminary data.</text>
</comment>
<accession>A0ABN9Q7I8</accession>
<organism evidence="1 2">
    <name type="scientific">Prorocentrum cordatum</name>
    <dbReference type="NCBI Taxonomy" id="2364126"/>
    <lineage>
        <taxon>Eukaryota</taxon>
        <taxon>Sar</taxon>
        <taxon>Alveolata</taxon>
        <taxon>Dinophyceae</taxon>
        <taxon>Prorocentrales</taxon>
        <taxon>Prorocentraceae</taxon>
        <taxon>Prorocentrum</taxon>
    </lineage>
</organism>
<proteinExistence type="predicted"/>
<dbReference type="EMBL" id="CAUYUJ010002370">
    <property type="protein sequence ID" value="CAK0800468.1"/>
    <property type="molecule type" value="Genomic_DNA"/>
</dbReference>
<name>A0ABN9Q7I8_9DINO</name>